<dbReference type="KEGG" id="lbc:LACBIDRAFT_301425"/>
<feature type="domain" description="CxC5 like cysteine cluster associated with KDZ" evidence="1">
    <location>
        <begin position="4"/>
        <end position="79"/>
    </location>
</feature>
<reference evidence="3 4" key="1">
    <citation type="journal article" date="2008" name="Nature">
        <title>The genome of Laccaria bicolor provides insights into mycorrhizal symbiosis.</title>
        <authorList>
            <person name="Martin F."/>
            <person name="Aerts A."/>
            <person name="Ahren D."/>
            <person name="Brun A."/>
            <person name="Danchin E.G.J."/>
            <person name="Duchaussoy F."/>
            <person name="Gibon J."/>
            <person name="Kohler A."/>
            <person name="Lindquist E."/>
            <person name="Pereda V."/>
            <person name="Salamov A."/>
            <person name="Shapiro H.J."/>
            <person name="Wuyts J."/>
            <person name="Blaudez D."/>
            <person name="Buee M."/>
            <person name="Brokstein P."/>
            <person name="Canbaeck B."/>
            <person name="Cohen D."/>
            <person name="Courty P.E."/>
            <person name="Coutinho P.M."/>
            <person name="Delaruelle C."/>
            <person name="Detter J.C."/>
            <person name="Deveau A."/>
            <person name="DiFazio S."/>
            <person name="Duplessis S."/>
            <person name="Fraissinet-Tachet L."/>
            <person name="Lucic E."/>
            <person name="Frey-Klett P."/>
            <person name="Fourrey C."/>
            <person name="Feussner I."/>
            <person name="Gay G."/>
            <person name="Grimwood J."/>
            <person name="Hoegger P.J."/>
            <person name="Jain P."/>
            <person name="Kilaru S."/>
            <person name="Labbe J."/>
            <person name="Lin Y.C."/>
            <person name="Legue V."/>
            <person name="Le Tacon F."/>
            <person name="Marmeisse R."/>
            <person name="Melayah D."/>
            <person name="Montanini B."/>
            <person name="Muratet M."/>
            <person name="Nehls U."/>
            <person name="Niculita-Hirzel H."/>
            <person name="Oudot-Le Secq M.P."/>
            <person name="Peter M."/>
            <person name="Quesneville H."/>
            <person name="Rajashekar B."/>
            <person name="Reich M."/>
            <person name="Rouhier N."/>
            <person name="Schmutz J."/>
            <person name="Yin T."/>
            <person name="Chalot M."/>
            <person name="Henrissat B."/>
            <person name="Kuees U."/>
            <person name="Lucas S."/>
            <person name="Van de Peer Y."/>
            <person name="Podila G.K."/>
            <person name="Polle A."/>
            <person name="Pukkila P.J."/>
            <person name="Richardson P.M."/>
            <person name="Rouze P."/>
            <person name="Sanders I.R."/>
            <person name="Stajich J.E."/>
            <person name="Tunlid A."/>
            <person name="Tuskan G."/>
            <person name="Grigoriev I.V."/>
        </authorList>
    </citation>
    <scope>NUCLEOTIDE SEQUENCE [LARGE SCALE GENOMIC DNA]</scope>
    <source>
        <strain evidence="4">S238N-H82 / ATCC MYA-4686</strain>
    </source>
</reference>
<dbReference type="InterPro" id="IPR040898">
    <property type="entry name" value="CxC6"/>
</dbReference>
<organism evidence="4">
    <name type="scientific">Laccaria bicolor (strain S238N-H82 / ATCC MYA-4686)</name>
    <name type="common">Bicoloured deceiver</name>
    <name type="synonym">Laccaria laccata var. bicolor</name>
    <dbReference type="NCBI Taxonomy" id="486041"/>
    <lineage>
        <taxon>Eukaryota</taxon>
        <taxon>Fungi</taxon>
        <taxon>Dikarya</taxon>
        <taxon>Basidiomycota</taxon>
        <taxon>Agaricomycotina</taxon>
        <taxon>Agaricomycetes</taxon>
        <taxon>Agaricomycetidae</taxon>
        <taxon>Agaricales</taxon>
        <taxon>Agaricineae</taxon>
        <taxon>Hydnangiaceae</taxon>
        <taxon>Laccaria</taxon>
    </lineage>
</organism>
<dbReference type="InParanoid" id="B0CNI4"/>
<accession>B0CNI4</accession>
<dbReference type="OrthoDB" id="2501483at2759"/>
<dbReference type="Proteomes" id="UP000001194">
    <property type="component" value="Unassembled WGS sequence"/>
</dbReference>
<dbReference type="EMBL" id="DS547091">
    <property type="protein sequence ID" value="EDR15313.1"/>
    <property type="molecule type" value="Genomic_DNA"/>
</dbReference>
<evidence type="ECO:0000313" key="3">
    <source>
        <dbReference type="EMBL" id="EDR15313.1"/>
    </source>
</evidence>
<evidence type="ECO:0000259" key="1">
    <source>
        <dbReference type="Pfam" id="PF18718"/>
    </source>
</evidence>
<sequence>MMMKKCEVRKAVLFTAGHGAIPVHSLHLYCEYCKVNYHHNFRVVGEHQFAERKLINLWISMMLMAWTSATNCARIFNASMTEDVFPDWQFSLSVTSDQVYDGFTILSLLEDCISQQKTLVVPHGGASRDQLYHYCKKCTHIFENPHRKTSVIVIDGVTVSHPCCGVPNCKTPLANNHHRFCPGHSHMNSICSIVGCSNPAVPGRKSCGHVDHQHIEDVHNERREGPVPVTPNSTALKPRIHAQFGRCRTHNEQLFVAPCGIIVARETFYHAEALYSVIEMIKRTYRLPGTMPEHIFFDNNCSIKKIVKNDPIFQKVGLTVDVFHFKCKHSIEDLFCQRNCNPSAYPELLGENGKAWYFNSSIAEQTNAWLGGYQSICREMTAHHFNFFLDEMIRHRNIVMKNKLEREGSQPKTWIIPTV</sequence>
<keyword evidence="4" id="KW-1185">Reference proteome</keyword>
<dbReference type="GeneID" id="6069740"/>
<proteinExistence type="predicted"/>
<dbReference type="Pfam" id="PF18718">
    <property type="entry name" value="CxC5"/>
    <property type="match status" value="1"/>
</dbReference>
<protein>
    <submittedName>
        <fullName evidence="3">Predicted protein</fullName>
    </submittedName>
</protein>
<evidence type="ECO:0000313" key="4">
    <source>
        <dbReference type="Proteomes" id="UP000001194"/>
    </source>
</evidence>
<evidence type="ECO:0000259" key="2">
    <source>
        <dbReference type="Pfam" id="PF18721"/>
    </source>
</evidence>
<dbReference type="InterPro" id="IPR041539">
    <property type="entry name" value="CxC5"/>
</dbReference>
<dbReference type="HOGENOM" id="CLU_004966_1_0_1"/>
<feature type="domain" description="CxC6 like cysteine cluster associated with KDZ" evidence="2">
    <location>
        <begin position="153"/>
        <end position="217"/>
    </location>
</feature>
<dbReference type="Pfam" id="PF18721">
    <property type="entry name" value="CxC6"/>
    <property type="match status" value="1"/>
</dbReference>
<dbReference type="AlphaFoldDB" id="B0CNI4"/>
<dbReference type="RefSeq" id="XP_001873521.1">
    <property type="nucleotide sequence ID" value="XM_001873486.1"/>
</dbReference>
<gene>
    <name evidence="3" type="ORF">LACBIDRAFT_301425</name>
</gene>
<name>B0CNI4_LACBS</name>